<organism evidence="5 6">
    <name type="scientific">Paraburkholderia phytofirmans (strain DSM 17436 / LMG 22146 / PsJN)</name>
    <name type="common">Burkholderia phytofirmans</name>
    <dbReference type="NCBI Taxonomy" id="398527"/>
    <lineage>
        <taxon>Bacteria</taxon>
        <taxon>Pseudomonadati</taxon>
        <taxon>Pseudomonadota</taxon>
        <taxon>Betaproteobacteria</taxon>
        <taxon>Burkholderiales</taxon>
        <taxon>Burkholderiaceae</taxon>
        <taxon>Paraburkholderia</taxon>
    </lineage>
</organism>
<dbReference type="Pfam" id="PF02126">
    <property type="entry name" value="PTE"/>
    <property type="match status" value="1"/>
</dbReference>
<evidence type="ECO:0000256" key="1">
    <source>
        <dbReference type="ARBA" id="ARBA00022723"/>
    </source>
</evidence>
<keyword evidence="2" id="KW-0378">Hydrolase</keyword>
<reference evidence="5 6" key="1">
    <citation type="journal article" date="2011" name="J. Bacteriol.">
        <title>Complete genome sequence of the plant growth-promoting endophyte Burkholderia phytofirmans strain PsJN.</title>
        <authorList>
            <person name="Weilharter A."/>
            <person name="Mitter B."/>
            <person name="Shin M.V."/>
            <person name="Chain P.S."/>
            <person name="Nowak J."/>
            <person name="Sessitsch A."/>
        </authorList>
    </citation>
    <scope>NUCLEOTIDE SEQUENCE [LARGE SCALE GENOMIC DNA]</scope>
    <source>
        <strain evidence="6">DSM 17436 / LMG 22146 / PsJN</strain>
    </source>
</reference>
<name>B2T8R7_PARPJ</name>
<gene>
    <name evidence="5" type="ordered locus">Bphyt_6416</name>
</gene>
<dbReference type="InterPro" id="IPR001559">
    <property type="entry name" value="Phosphotriesterase"/>
</dbReference>
<dbReference type="OrthoDB" id="9795018at2"/>
<comment type="cofactor">
    <cofactor evidence="3">
        <name>a divalent metal cation</name>
        <dbReference type="ChEBI" id="CHEBI:60240"/>
    </cofactor>
    <text evidence="3">Binds 2 divalent metal cations per subunit.</text>
</comment>
<feature type="binding site" evidence="3">
    <location>
        <position position="34"/>
    </location>
    <ligand>
        <name>a divalent metal cation</name>
        <dbReference type="ChEBI" id="CHEBI:60240"/>
        <label>1</label>
    </ligand>
</feature>
<dbReference type="RefSeq" id="WP_012428238.1">
    <property type="nucleotide sequence ID" value="NC_010676.1"/>
</dbReference>
<dbReference type="PANTHER" id="PTHR10819">
    <property type="entry name" value="PHOSPHOTRIESTERASE-RELATED"/>
    <property type="match status" value="1"/>
</dbReference>
<dbReference type="KEGG" id="bpy:Bphyt_6416"/>
<dbReference type="SUPFAM" id="SSF51556">
    <property type="entry name" value="Metallo-dependent hydrolases"/>
    <property type="match status" value="1"/>
</dbReference>
<evidence type="ECO:0000256" key="2">
    <source>
        <dbReference type="ARBA" id="ARBA00022801"/>
    </source>
</evidence>
<feature type="binding site" evidence="3">
    <location>
        <position position="170"/>
    </location>
    <ligand>
        <name>a divalent metal cation</name>
        <dbReference type="ChEBI" id="CHEBI:60240"/>
        <label>1</label>
    </ligand>
</feature>
<protein>
    <submittedName>
        <fullName evidence="5">Aryldialkylphosphatase</fullName>
    </submittedName>
</protein>
<proteinExistence type="inferred from homology"/>
<dbReference type="InterPro" id="IPR032466">
    <property type="entry name" value="Metal_Hydrolase"/>
</dbReference>
<feature type="binding site" evidence="3">
    <location>
        <position position="170"/>
    </location>
    <ligand>
        <name>a divalent metal cation</name>
        <dbReference type="ChEBI" id="CHEBI:60240"/>
        <label>2</label>
    </ligand>
</feature>
<accession>B2T8R7</accession>
<feature type="binding site" evidence="3">
    <location>
        <position position="231"/>
    </location>
    <ligand>
        <name>a divalent metal cation</name>
        <dbReference type="ChEBI" id="CHEBI:60240"/>
        <label>2</label>
    </ligand>
</feature>
<feature type="binding site" evidence="3">
    <location>
        <position position="298"/>
    </location>
    <ligand>
        <name>a divalent metal cation</name>
        <dbReference type="ChEBI" id="CHEBI:60240"/>
        <label>1</label>
    </ligand>
</feature>
<dbReference type="InterPro" id="IPR017947">
    <property type="entry name" value="AryldialkylPase_Zn-BS"/>
</dbReference>
<dbReference type="GO" id="GO:0016788">
    <property type="term" value="F:hydrolase activity, acting on ester bonds"/>
    <property type="evidence" value="ECO:0007669"/>
    <property type="project" value="InterPro"/>
</dbReference>
<evidence type="ECO:0000313" key="5">
    <source>
        <dbReference type="EMBL" id="ACD20730.1"/>
    </source>
</evidence>
<evidence type="ECO:0000256" key="3">
    <source>
        <dbReference type="PIRSR" id="PIRSR601559-52"/>
    </source>
</evidence>
<evidence type="ECO:0000313" key="6">
    <source>
        <dbReference type="Proteomes" id="UP000001739"/>
    </source>
</evidence>
<feature type="binding site" evidence="3">
    <location>
        <position position="32"/>
    </location>
    <ligand>
        <name>a divalent metal cation</name>
        <dbReference type="ChEBI" id="CHEBI:60240"/>
        <label>1</label>
    </ligand>
</feature>
<dbReference type="Proteomes" id="UP000001739">
    <property type="component" value="Chromosome 2"/>
</dbReference>
<dbReference type="PROSITE" id="PS51347">
    <property type="entry name" value="PHOSPHOTRIESTERASE_2"/>
    <property type="match status" value="1"/>
</dbReference>
<dbReference type="PROSITE" id="PS01322">
    <property type="entry name" value="PHOSPHOTRIESTERASE_1"/>
    <property type="match status" value="1"/>
</dbReference>
<dbReference type="PANTHER" id="PTHR10819:SF3">
    <property type="entry name" value="PHOSPHOTRIESTERASE-RELATED PROTEIN"/>
    <property type="match status" value="1"/>
</dbReference>
<dbReference type="GO" id="GO:0008270">
    <property type="term" value="F:zinc ion binding"/>
    <property type="evidence" value="ECO:0007669"/>
    <property type="project" value="InterPro"/>
</dbReference>
<dbReference type="EMBL" id="CP001053">
    <property type="protein sequence ID" value="ACD20730.1"/>
    <property type="molecule type" value="Genomic_DNA"/>
</dbReference>
<feature type="binding site" evidence="3">
    <location>
        <position position="202"/>
    </location>
    <ligand>
        <name>a divalent metal cation</name>
        <dbReference type="ChEBI" id="CHEBI:60240"/>
        <label>2</label>
    </ligand>
</feature>
<dbReference type="eggNOG" id="COG1735">
    <property type="taxonomic scope" value="Bacteria"/>
</dbReference>
<comment type="similarity">
    <text evidence="4">Belongs to the metallo-dependent hydrolases superfamily. Phosphotriesterase family.</text>
</comment>
<dbReference type="HOGENOM" id="CLU_054760_0_0_4"/>
<comment type="caution">
    <text evidence="4">Lacks conserved residue(s) required for the propagation of feature annotation.</text>
</comment>
<evidence type="ECO:0000256" key="4">
    <source>
        <dbReference type="PROSITE-ProRule" id="PRU00679"/>
    </source>
</evidence>
<dbReference type="AlphaFoldDB" id="B2T8R7"/>
<dbReference type="Gene3D" id="3.20.20.140">
    <property type="entry name" value="Metal-dependent hydrolases"/>
    <property type="match status" value="1"/>
</dbReference>
<sequence length="349" mass="38634">MTAPIPKEQRSGKVQTVLGLVDPATLGATLMHEHLLIDLNPPEAEVTQESESEITLCNCWQINFGQQRSTRNYRLDNIEVVAEEVNEMREAGGGAIVELTVGGLKPNPSGLVEIARSTGVPIVMGCGYYVEQYQAKRNHERAVEDFAREMIQQLTEGAWGTSVKAGIIGEIGCQNPWTDLEKKVMRGALIAQKDTGASISVHPGRNPAQPREVVDFIKAEGGDVSRLIIGHIDRTIFDDATLLDLADTGVTLEFDMFGWEHTAYPVQDIDIPNDGARVGMLRTLADHGHIDRIVISHDICVQTRLRRFGGHGYQHIFANVVPRMLRRGFTQDEVDAILVRNPRRLLTLC</sequence>
<dbReference type="STRING" id="398527.Bphyt_6416"/>
<keyword evidence="1 3" id="KW-0479">Metal-binding</keyword>